<sequence length="113" mass="13040">MERKIVWKYDPFHKKSILDAVQEVISGVFMKFMSSHMEMQAKTFTGWRQCEGHSCGVLVVQWFEQYLSLVRSTPPDASIPLAHDDKLDPKQLAYEGYKHLSYVLDSVVTNVDT</sequence>
<keyword evidence="2" id="KW-1185">Reference proteome</keyword>
<evidence type="ECO:0008006" key="3">
    <source>
        <dbReference type="Google" id="ProtNLM"/>
    </source>
</evidence>
<comment type="caution">
    <text evidence="1">The sequence shown here is derived from an EMBL/GenBank/DDBJ whole genome shotgun (WGS) entry which is preliminary data.</text>
</comment>
<protein>
    <recommendedName>
        <fullName evidence="3">Ubiquitin-like protease family profile domain-containing protein</fullName>
    </recommendedName>
</protein>
<reference evidence="1" key="1">
    <citation type="submission" date="2020-04" db="EMBL/GenBank/DDBJ databases">
        <title>Hybrid Assembly of Korean Phytophthora infestans isolates.</title>
        <authorList>
            <person name="Prokchorchik M."/>
            <person name="Lee Y."/>
            <person name="Seo J."/>
            <person name="Cho J.-H."/>
            <person name="Park Y.-E."/>
            <person name="Jang D.-C."/>
            <person name="Im J.-S."/>
            <person name="Choi J.-G."/>
            <person name="Park H.-J."/>
            <person name="Lee G.-B."/>
            <person name="Lee Y.-G."/>
            <person name="Hong S.-Y."/>
            <person name="Cho K."/>
            <person name="Sohn K.H."/>
        </authorList>
    </citation>
    <scope>NUCLEOTIDE SEQUENCE</scope>
    <source>
        <strain evidence="1">KR_1_A1</strain>
    </source>
</reference>
<name>A0A833SFN6_PHYIN</name>
<gene>
    <name evidence="1" type="ORF">GN244_ATG07317</name>
</gene>
<evidence type="ECO:0000313" key="1">
    <source>
        <dbReference type="EMBL" id="KAF4040456.1"/>
    </source>
</evidence>
<dbReference type="EMBL" id="WSZM01000140">
    <property type="protein sequence ID" value="KAF4040456.1"/>
    <property type="molecule type" value="Genomic_DNA"/>
</dbReference>
<proteinExistence type="predicted"/>
<dbReference type="Proteomes" id="UP000602510">
    <property type="component" value="Unassembled WGS sequence"/>
</dbReference>
<organism evidence="1 2">
    <name type="scientific">Phytophthora infestans</name>
    <name type="common">Potato late blight agent</name>
    <name type="synonym">Botrytis infestans</name>
    <dbReference type="NCBI Taxonomy" id="4787"/>
    <lineage>
        <taxon>Eukaryota</taxon>
        <taxon>Sar</taxon>
        <taxon>Stramenopiles</taxon>
        <taxon>Oomycota</taxon>
        <taxon>Peronosporomycetes</taxon>
        <taxon>Peronosporales</taxon>
        <taxon>Peronosporaceae</taxon>
        <taxon>Phytophthora</taxon>
    </lineage>
</organism>
<evidence type="ECO:0000313" key="2">
    <source>
        <dbReference type="Proteomes" id="UP000602510"/>
    </source>
</evidence>
<dbReference type="AlphaFoldDB" id="A0A833SFN6"/>
<accession>A0A833SFN6</accession>